<dbReference type="Gramene" id="PRQ50063">
    <property type="protein sequence ID" value="PRQ50063"/>
    <property type="gene ID" value="RchiOBHm_Chr2g0128921"/>
</dbReference>
<feature type="compositionally biased region" description="Polar residues" evidence="1">
    <location>
        <begin position="54"/>
        <end position="64"/>
    </location>
</feature>
<evidence type="ECO:0000313" key="3">
    <source>
        <dbReference type="Proteomes" id="UP000238479"/>
    </source>
</evidence>
<feature type="compositionally biased region" description="Polar residues" evidence="1">
    <location>
        <begin position="11"/>
        <end position="26"/>
    </location>
</feature>
<dbReference type="EMBL" id="PDCK01000040">
    <property type="protein sequence ID" value="PRQ50063.1"/>
    <property type="molecule type" value="Genomic_DNA"/>
</dbReference>
<feature type="compositionally biased region" description="Basic and acidic residues" evidence="1">
    <location>
        <begin position="36"/>
        <end position="51"/>
    </location>
</feature>
<dbReference type="AlphaFoldDB" id="A0A2P6RUG5"/>
<comment type="caution">
    <text evidence="2">The sequence shown here is derived from an EMBL/GenBank/DDBJ whole genome shotgun (WGS) entry which is preliminary data.</text>
</comment>
<name>A0A2P6RUG5_ROSCH</name>
<evidence type="ECO:0000313" key="2">
    <source>
        <dbReference type="EMBL" id="PRQ50063.1"/>
    </source>
</evidence>
<organism evidence="2 3">
    <name type="scientific">Rosa chinensis</name>
    <name type="common">China rose</name>
    <dbReference type="NCBI Taxonomy" id="74649"/>
    <lineage>
        <taxon>Eukaryota</taxon>
        <taxon>Viridiplantae</taxon>
        <taxon>Streptophyta</taxon>
        <taxon>Embryophyta</taxon>
        <taxon>Tracheophyta</taxon>
        <taxon>Spermatophyta</taxon>
        <taxon>Magnoliopsida</taxon>
        <taxon>eudicotyledons</taxon>
        <taxon>Gunneridae</taxon>
        <taxon>Pentapetalae</taxon>
        <taxon>rosids</taxon>
        <taxon>fabids</taxon>
        <taxon>Rosales</taxon>
        <taxon>Rosaceae</taxon>
        <taxon>Rosoideae</taxon>
        <taxon>Rosoideae incertae sedis</taxon>
        <taxon>Rosa</taxon>
    </lineage>
</organism>
<reference evidence="2 3" key="1">
    <citation type="journal article" date="2018" name="Nat. Genet.">
        <title>The Rosa genome provides new insights in the design of modern roses.</title>
        <authorList>
            <person name="Bendahmane M."/>
        </authorList>
    </citation>
    <scope>NUCLEOTIDE SEQUENCE [LARGE SCALE GENOMIC DNA]</scope>
    <source>
        <strain evidence="3">cv. Old Blush</strain>
    </source>
</reference>
<proteinExistence type="predicted"/>
<evidence type="ECO:0000256" key="1">
    <source>
        <dbReference type="SAM" id="MobiDB-lite"/>
    </source>
</evidence>
<keyword evidence="3" id="KW-1185">Reference proteome</keyword>
<feature type="region of interest" description="Disordered" evidence="1">
    <location>
        <begin position="1"/>
        <end position="64"/>
    </location>
</feature>
<sequence>MLPHNLRFQISDLSPSPESQKHQLPSSIFKYRNRSKIGESELREKKSDFDRANYGSQLQMRRGR</sequence>
<protein>
    <submittedName>
        <fullName evidence="2">Uncharacterized protein</fullName>
    </submittedName>
</protein>
<accession>A0A2P6RUG5</accession>
<gene>
    <name evidence="2" type="ORF">RchiOBHm_Chr2g0128921</name>
</gene>
<dbReference type="Proteomes" id="UP000238479">
    <property type="component" value="Chromosome 2"/>
</dbReference>